<evidence type="ECO:0000313" key="2">
    <source>
        <dbReference type="Proteomes" id="UP000005156"/>
    </source>
</evidence>
<protein>
    <submittedName>
        <fullName evidence="1">Conserved domain protein</fullName>
    </submittedName>
</protein>
<dbReference type="Proteomes" id="UP000005156">
    <property type="component" value="Unassembled WGS sequence"/>
</dbReference>
<proteinExistence type="predicted"/>
<dbReference type="EMBL" id="AFBP01000094">
    <property type="protein sequence ID" value="EGG50901.1"/>
    <property type="molecule type" value="Genomic_DNA"/>
</dbReference>
<sequence>MGWWADSVHPRLRGELTDELYSAVRRTGSSPLTRGTRY</sequence>
<name>F3QNC9_9BURK</name>
<accession>F3QNC9</accession>
<dbReference type="AntiFam" id="ANF00057">
    <property type="entry name" value="Translation of E. coli type CRISPR repeat"/>
</dbReference>
<dbReference type="HOGENOM" id="CLU_3331112_0_0_4"/>
<keyword evidence="2" id="KW-1185">Reference proteome</keyword>
<dbReference type="AlphaFoldDB" id="F3QNC9"/>
<organism evidence="1 2">
    <name type="scientific">Parasutterella excrementihominis YIT 11859</name>
    <dbReference type="NCBI Taxonomy" id="762966"/>
    <lineage>
        <taxon>Bacteria</taxon>
        <taxon>Pseudomonadati</taxon>
        <taxon>Pseudomonadota</taxon>
        <taxon>Betaproteobacteria</taxon>
        <taxon>Burkholderiales</taxon>
        <taxon>Sutterellaceae</taxon>
        <taxon>Parasutterella</taxon>
    </lineage>
</organism>
<dbReference type="AntiFam" id="ANF00006">
    <property type="entry name" value="Translation of CRISPR region"/>
</dbReference>
<gene>
    <name evidence="1" type="ORF">HMPREF9439_02461</name>
</gene>
<evidence type="ECO:0000313" key="1">
    <source>
        <dbReference type="EMBL" id="EGG50901.1"/>
    </source>
</evidence>
<reference evidence="1 2" key="1">
    <citation type="submission" date="2011-02" db="EMBL/GenBank/DDBJ databases">
        <authorList>
            <person name="Weinstock G."/>
            <person name="Sodergren E."/>
            <person name="Clifton S."/>
            <person name="Fulton L."/>
            <person name="Fulton B."/>
            <person name="Courtney L."/>
            <person name="Fronick C."/>
            <person name="Harrison M."/>
            <person name="Strong C."/>
            <person name="Farmer C."/>
            <person name="Delahaunty K."/>
            <person name="Markovic C."/>
            <person name="Hall O."/>
            <person name="Minx P."/>
            <person name="Tomlinson C."/>
            <person name="Mitreva M."/>
            <person name="Hou S."/>
            <person name="Chen J."/>
            <person name="Wollam A."/>
            <person name="Pepin K.H."/>
            <person name="Johnson M."/>
            <person name="Bhonagiri V."/>
            <person name="Zhang X."/>
            <person name="Suruliraj S."/>
            <person name="Warren W."/>
            <person name="Chinwalla A."/>
            <person name="Mardis E.R."/>
            <person name="Wilson R.K."/>
        </authorList>
    </citation>
    <scope>NUCLEOTIDE SEQUENCE [LARGE SCALE GENOMIC DNA]</scope>
    <source>
        <strain evidence="1 2">YIT 11859</strain>
    </source>
</reference>
<comment type="caution">
    <text evidence="1">The sequence shown here is derived from an EMBL/GenBank/DDBJ whole genome shotgun (WGS) entry which is preliminary data.</text>
</comment>